<evidence type="ECO:0000256" key="6">
    <source>
        <dbReference type="ARBA" id="ARBA00023146"/>
    </source>
</evidence>
<dbReference type="PANTHER" id="PTHR22594">
    <property type="entry name" value="ASPARTYL/LYSYL-TRNA SYNTHETASE"/>
    <property type="match status" value="1"/>
</dbReference>
<comment type="function">
    <text evidence="7">Aspartyl-tRNA synthetase with relaxed tRNA specificity since it is able to aspartylate not only its cognate tRNA(Asp) but also tRNA(Asn). Reaction proceeds in two steps: L-aspartate is first activated by ATP to form Asp-AMP and then transferred to the acceptor end of tRNA(Asp/Asn).</text>
</comment>
<dbReference type="HAMAP" id="MF_00044">
    <property type="entry name" value="Asp_tRNA_synth_type1"/>
    <property type="match status" value="1"/>
</dbReference>
<dbReference type="InterPro" id="IPR047090">
    <property type="entry name" value="AspRS_core"/>
</dbReference>
<evidence type="ECO:0000313" key="11">
    <source>
        <dbReference type="Proteomes" id="UP001139516"/>
    </source>
</evidence>
<dbReference type="PANTHER" id="PTHR22594:SF5">
    <property type="entry name" value="ASPARTATE--TRNA LIGASE, MITOCHONDRIAL"/>
    <property type="match status" value="1"/>
</dbReference>
<evidence type="ECO:0000256" key="2">
    <source>
        <dbReference type="ARBA" id="ARBA00022598"/>
    </source>
</evidence>
<dbReference type="AlphaFoldDB" id="A0A9X2BYK6"/>
<keyword evidence="11" id="KW-1185">Reference proteome</keyword>
<comment type="subcellular location">
    <subcellularLocation>
        <location evidence="7">Cytoplasm</location>
    </subcellularLocation>
</comment>
<evidence type="ECO:0000256" key="3">
    <source>
        <dbReference type="ARBA" id="ARBA00022741"/>
    </source>
</evidence>
<dbReference type="GO" id="GO:0005524">
    <property type="term" value="F:ATP binding"/>
    <property type="evidence" value="ECO:0007669"/>
    <property type="project" value="UniProtKB-UniRule"/>
</dbReference>
<dbReference type="SUPFAM" id="SSF55681">
    <property type="entry name" value="Class II aaRS and biotin synthetases"/>
    <property type="match status" value="1"/>
</dbReference>
<dbReference type="InterPro" id="IPR012340">
    <property type="entry name" value="NA-bd_OB-fold"/>
</dbReference>
<feature type="binding site" evidence="7">
    <location>
        <position position="451"/>
    </location>
    <ligand>
        <name>L-aspartate</name>
        <dbReference type="ChEBI" id="CHEBI:29991"/>
    </ligand>
</feature>
<feature type="site" description="Important for tRNA non-discrimination" evidence="7">
    <location>
        <position position="33"/>
    </location>
</feature>
<dbReference type="SUPFAM" id="SSF55261">
    <property type="entry name" value="GAD domain-like"/>
    <property type="match status" value="1"/>
</dbReference>
<comment type="catalytic activity">
    <reaction evidence="7">
        <text>tRNA(Asx) + L-aspartate + ATP = L-aspartyl-tRNA(Asx) + AMP + diphosphate</text>
        <dbReference type="Rhea" id="RHEA:18349"/>
        <dbReference type="Rhea" id="RHEA-COMP:9710"/>
        <dbReference type="Rhea" id="RHEA-COMP:9711"/>
        <dbReference type="ChEBI" id="CHEBI:29991"/>
        <dbReference type="ChEBI" id="CHEBI:30616"/>
        <dbReference type="ChEBI" id="CHEBI:33019"/>
        <dbReference type="ChEBI" id="CHEBI:78442"/>
        <dbReference type="ChEBI" id="CHEBI:78516"/>
        <dbReference type="ChEBI" id="CHEBI:456215"/>
        <dbReference type="EC" id="6.1.1.23"/>
    </reaction>
</comment>
<dbReference type="GO" id="GO:0004815">
    <property type="term" value="F:aspartate-tRNA ligase activity"/>
    <property type="evidence" value="ECO:0007669"/>
    <property type="project" value="UniProtKB-UniRule"/>
</dbReference>
<protein>
    <recommendedName>
        <fullName evidence="7">Aspartate--tRNA(Asp/Asn) ligase</fullName>
        <ecNumber evidence="7">6.1.1.23</ecNumber>
    </recommendedName>
    <alternativeName>
        <fullName evidence="7">Aspartyl-tRNA synthetase</fullName>
        <shortName evidence="7">AspRS</shortName>
    </alternativeName>
    <alternativeName>
        <fullName evidence="7">Non-discriminating aspartyl-tRNA synthetase</fullName>
        <shortName evidence="7">ND-AspRS</shortName>
    </alternativeName>
</protein>
<dbReference type="CDD" id="cd00777">
    <property type="entry name" value="AspRS_core"/>
    <property type="match status" value="1"/>
</dbReference>
<dbReference type="InterPro" id="IPR004364">
    <property type="entry name" value="Aa-tRNA-synt_II"/>
</dbReference>
<accession>A0A9X2BYK6</accession>
<dbReference type="NCBIfam" id="TIGR00459">
    <property type="entry name" value="aspS_bact"/>
    <property type="match status" value="1"/>
</dbReference>
<dbReference type="InterPro" id="IPR045864">
    <property type="entry name" value="aa-tRNA-synth_II/BPL/LPL"/>
</dbReference>
<feature type="binding site" evidence="7">
    <location>
        <position position="492"/>
    </location>
    <ligand>
        <name>L-aspartate</name>
        <dbReference type="ChEBI" id="CHEBI:29991"/>
    </ligand>
</feature>
<dbReference type="Pfam" id="PF02938">
    <property type="entry name" value="GAD"/>
    <property type="match status" value="1"/>
</dbReference>
<dbReference type="InterPro" id="IPR004115">
    <property type="entry name" value="GAD-like_sf"/>
</dbReference>
<dbReference type="Gene3D" id="3.30.1360.30">
    <property type="entry name" value="GAD-like domain"/>
    <property type="match status" value="1"/>
</dbReference>
<keyword evidence="4 7" id="KW-0067">ATP-binding</keyword>
<comment type="caution">
    <text evidence="10">The sequence shown here is derived from an EMBL/GenBank/DDBJ whole genome shotgun (WGS) entry which is preliminary data.</text>
</comment>
<dbReference type="InterPro" id="IPR029351">
    <property type="entry name" value="GAD_dom"/>
</dbReference>
<dbReference type="NCBIfam" id="NF001750">
    <property type="entry name" value="PRK00476.1"/>
    <property type="match status" value="1"/>
</dbReference>
<sequence>MHAYRTHTCGALRAADAGQTVRLSGWVHRKRDHGGVLFIDLRDHYGITQCVVAQGSPVLEAADALRPESVVTVTGEVVNREPATVNPKMPTGEIELRVRELEVQSAAEVLPIQVAGEQEFPEDLRLRYRFLDLRREKQHRNMLLRAGVIASIRRRMIALGFTEFQTPILTASSPEGARDFLVPARNHPGKFYALPQAPQQFKQLAMVAGFDRYFQIAPCFRDEASRADRSPGEFYQLDFEMSFVTQEDVFAALEPVMQGIFEEFGGGRKVTQAPFPRIAYETAMLEYGSDKPDLRNPLRITDVTEHFAGSGFGLFARIAASGGVIRAIPAPGAAGNPRGFFDKLNDWAREQGAGGLGYIQFAADGAKGPIAKNLEPARTEAIRAACGLQPGDAVFFAAGKKDEAPKFAGKVRTKLGEDLGLIAAGEFRFCWIVDFPMYELNEETGLIDFSHNPFSMPQGGLDALNGMNPLDIKAYQYDIVCNGIELSSGAIRNHRPDIMLRAFEIAGYKAEEVEARFGGMLNAFRYGAPPHGGSAPGIDRIVMLLADEPNIREVILFPLNQQGEDLMMGAPAPVDAARLKELSIRLDLPPAKGGPKGGADGAPGKGEAKATQPADASGPKNA</sequence>
<feature type="binding site" evidence="7">
    <location>
        <begin position="537"/>
        <end position="540"/>
    </location>
    <ligand>
        <name>ATP</name>
        <dbReference type="ChEBI" id="CHEBI:30616"/>
    </ligand>
</feature>
<dbReference type="GO" id="GO:0005737">
    <property type="term" value="C:cytoplasm"/>
    <property type="evidence" value="ECO:0007669"/>
    <property type="project" value="UniProtKB-SubCell"/>
</dbReference>
<dbReference type="InterPro" id="IPR006195">
    <property type="entry name" value="aa-tRNA-synth_II"/>
</dbReference>
<feature type="binding site" evidence="7">
    <location>
        <position position="175"/>
    </location>
    <ligand>
        <name>L-aspartate</name>
        <dbReference type="ChEBI" id="CHEBI:29991"/>
    </ligand>
</feature>
<dbReference type="EC" id="6.1.1.23" evidence="7"/>
<reference evidence="10" key="1">
    <citation type="submission" date="2022-04" db="EMBL/GenBank/DDBJ databases">
        <title>Roseomonas acroporae sp. nov., isolated from coral Acropora digitifera.</title>
        <authorList>
            <person name="Sun H."/>
        </authorList>
    </citation>
    <scope>NUCLEOTIDE SEQUENCE</scope>
    <source>
        <strain evidence="10">NAR14</strain>
    </source>
</reference>
<dbReference type="InterPro" id="IPR004524">
    <property type="entry name" value="Asp-tRNA-ligase_1"/>
</dbReference>
<keyword evidence="7" id="KW-0963">Cytoplasm</keyword>
<dbReference type="InterPro" id="IPR002312">
    <property type="entry name" value="Asp/Asn-tRNA-synth_IIb"/>
</dbReference>
<dbReference type="Pfam" id="PF01336">
    <property type="entry name" value="tRNA_anti-codon"/>
    <property type="match status" value="1"/>
</dbReference>
<dbReference type="Proteomes" id="UP001139516">
    <property type="component" value="Unassembled WGS sequence"/>
</dbReference>
<evidence type="ECO:0000256" key="1">
    <source>
        <dbReference type="ARBA" id="ARBA00006303"/>
    </source>
</evidence>
<dbReference type="EMBL" id="JALPRX010000103">
    <property type="protein sequence ID" value="MCK8787034.1"/>
    <property type="molecule type" value="Genomic_DNA"/>
</dbReference>
<dbReference type="SUPFAM" id="SSF50249">
    <property type="entry name" value="Nucleic acid-binding proteins"/>
    <property type="match status" value="1"/>
</dbReference>
<name>A0A9X2BYK6_9PROT</name>
<dbReference type="CDD" id="cd04317">
    <property type="entry name" value="EcAspRS_like_N"/>
    <property type="match status" value="1"/>
</dbReference>
<feature type="region of interest" description="Disordered" evidence="8">
    <location>
        <begin position="586"/>
        <end position="622"/>
    </location>
</feature>
<gene>
    <name evidence="7 10" type="primary">aspS</name>
    <name evidence="10" type="ORF">M0638_21910</name>
</gene>
<dbReference type="InterPro" id="IPR004365">
    <property type="entry name" value="NA-bd_OB_tRNA"/>
</dbReference>
<dbReference type="Pfam" id="PF00152">
    <property type="entry name" value="tRNA-synt_2"/>
    <property type="match status" value="1"/>
</dbReference>
<evidence type="ECO:0000256" key="8">
    <source>
        <dbReference type="SAM" id="MobiDB-lite"/>
    </source>
</evidence>
<dbReference type="Gene3D" id="3.30.930.10">
    <property type="entry name" value="Bira Bifunctional Protein, Domain 2"/>
    <property type="match status" value="1"/>
</dbReference>
<comment type="subunit">
    <text evidence="7">Homodimer.</text>
</comment>
<keyword evidence="5 7" id="KW-0648">Protein biosynthesis</keyword>
<feature type="compositionally biased region" description="Gly residues" evidence="8">
    <location>
        <begin position="594"/>
        <end position="604"/>
    </location>
</feature>
<dbReference type="InterPro" id="IPR047089">
    <property type="entry name" value="Asp-tRNA-ligase_1_N"/>
</dbReference>
<evidence type="ECO:0000256" key="4">
    <source>
        <dbReference type="ARBA" id="ARBA00022840"/>
    </source>
</evidence>
<proteinExistence type="inferred from homology"/>
<feature type="region of interest" description="Aspartate" evidence="7">
    <location>
        <begin position="199"/>
        <end position="202"/>
    </location>
</feature>
<comment type="similarity">
    <text evidence="1 7">Belongs to the class-II aminoacyl-tRNA synthetase family. Type 1 subfamily.</text>
</comment>
<dbReference type="PROSITE" id="PS50862">
    <property type="entry name" value="AA_TRNA_LIGASE_II"/>
    <property type="match status" value="1"/>
</dbReference>
<comment type="caution">
    <text evidence="7">Lacks conserved residue(s) required for the propagation of feature annotation.</text>
</comment>
<dbReference type="RefSeq" id="WP_248669089.1">
    <property type="nucleotide sequence ID" value="NZ_JALPRX010000103.1"/>
</dbReference>
<keyword evidence="3 7" id="KW-0547">Nucleotide-binding</keyword>
<dbReference type="PRINTS" id="PR01042">
    <property type="entry name" value="TRNASYNTHASP"/>
</dbReference>
<dbReference type="GO" id="GO:0050560">
    <property type="term" value="F:aspartate-tRNA(Asn) ligase activity"/>
    <property type="evidence" value="ECO:0007669"/>
    <property type="project" value="UniProtKB-EC"/>
</dbReference>
<evidence type="ECO:0000256" key="5">
    <source>
        <dbReference type="ARBA" id="ARBA00022917"/>
    </source>
</evidence>
<dbReference type="GO" id="GO:0006422">
    <property type="term" value="P:aspartyl-tRNA aminoacylation"/>
    <property type="evidence" value="ECO:0007669"/>
    <property type="project" value="UniProtKB-UniRule"/>
</dbReference>
<feature type="binding site" evidence="7">
    <location>
        <position position="221"/>
    </location>
    <ligand>
        <name>L-aspartate</name>
        <dbReference type="ChEBI" id="CHEBI:29991"/>
    </ligand>
</feature>
<evidence type="ECO:0000259" key="9">
    <source>
        <dbReference type="PROSITE" id="PS50862"/>
    </source>
</evidence>
<dbReference type="Gene3D" id="2.40.50.140">
    <property type="entry name" value="Nucleic acid-binding proteins"/>
    <property type="match status" value="1"/>
</dbReference>
<feature type="binding site" evidence="7">
    <location>
        <begin position="221"/>
        <end position="223"/>
    </location>
    <ligand>
        <name>ATP</name>
        <dbReference type="ChEBI" id="CHEBI:30616"/>
    </ligand>
</feature>
<keyword evidence="6 7" id="KW-0030">Aminoacyl-tRNA synthetase</keyword>
<organism evidence="10 11">
    <name type="scientific">Roseomonas acroporae</name>
    <dbReference type="NCBI Taxonomy" id="2937791"/>
    <lineage>
        <taxon>Bacteria</taxon>
        <taxon>Pseudomonadati</taxon>
        <taxon>Pseudomonadota</taxon>
        <taxon>Alphaproteobacteria</taxon>
        <taxon>Acetobacterales</taxon>
        <taxon>Roseomonadaceae</taxon>
        <taxon>Roseomonas</taxon>
    </lineage>
</organism>
<dbReference type="GO" id="GO:0003676">
    <property type="term" value="F:nucleic acid binding"/>
    <property type="evidence" value="ECO:0007669"/>
    <property type="project" value="InterPro"/>
</dbReference>
<keyword evidence="2 7" id="KW-0436">Ligase</keyword>
<evidence type="ECO:0000256" key="7">
    <source>
        <dbReference type="HAMAP-Rule" id="MF_00044"/>
    </source>
</evidence>
<evidence type="ECO:0000313" key="10">
    <source>
        <dbReference type="EMBL" id="MCK8787034.1"/>
    </source>
</evidence>
<feature type="binding site" evidence="7">
    <location>
        <position position="485"/>
    </location>
    <ligand>
        <name>ATP</name>
        <dbReference type="ChEBI" id="CHEBI:30616"/>
    </ligand>
</feature>
<feature type="domain" description="Aminoacyl-transfer RNA synthetases class-II family profile" evidence="9">
    <location>
        <begin position="144"/>
        <end position="558"/>
    </location>
</feature>